<evidence type="ECO:0000313" key="3">
    <source>
        <dbReference type="Proteomes" id="UP000886998"/>
    </source>
</evidence>
<evidence type="ECO:0000313" key="2">
    <source>
        <dbReference type="EMBL" id="GFY50047.1"/>
    </source>
</evidence>
<comment type="caution">
    <text evidence="2">The sequence shown here is derived from an EMBL/GenBank/DDBJ whole genome shotgun (WGS) entry which is preliminary data.</text>
</comment>
<proteinExistence type="predicted"/>
<dbReference type="EMBL" id="BMAV01007297">
    <property type="protein sequence ID" value="GFY50047.1"/>
    <property type="molecule type" value="Genomic_DNA"/>
</dbReference>
<organism evidence="2 3">
    <name type="scientific">Trichonephila inaurata madagascariensis</name>
    <dbReference type="NCBI Taxonomy" id="2747483"/>
    <lineage>
        <taxon>Eukaryota</taxon>
        <taxon>Metazoa</taxon>
        <taxon>Ecdysozoa</taxon>
        <taxon>Arthropoda</taxon>
        <taxon>Chelicerata</taxon>
        <taxon>Arachnida</taxon>
        <taxon>Araneae</taxon>
        <taxon>Araneomorphae</taxon>
        <taxon>Entelegynae</taxon>
        <taxon>Araneoidea</taxon>
        <taxon>Nephilidae</taxon>
        <taxon>Trichonephila</taxon>
        <taxon>Trichonephila inaurata</taxon>
    </lineage>
</organism>
<reference evidence="2" key="1">
    <citation type="submission" date="2020-08" db="EMBL/GenBank/DDBJ databases">
        <title>Multicomponent nature underlies the extraordinary mechanical properties of spider dragline silk.</title>
        <authorList>
            <person name="Kono N."/>
            <person name="Nakamura H."/>
            <person name="Mori M."/>
            <person name="Yoshida Y."/>
            <person name="Ohtoshi R."/>
            <person name="Malay A.D."/>
            <person name="Moran D.A.P."/>
            <person name="Tomita M."/>
            <person name="Numata K."/>
            <person name="Arakawa K."/>
        </authorList>
    </citation>
    <scope>NUCLEOTIDE SEQUENCE</scope>
</reference>
<gene>
    <name evidence="2" type="ORF">TNIN_151271</name>
</gene>
<dbReference type="AlphaFoldDB" id="A0A8X6XAD6"/>
<name>A0A8X6XAD6_9ARAC</name>
<dbReference type="Proteomes" id="UP000886998">
    <property type="component" value="Unassembled WGS sequence"/>
</dbReference>
<accession>A0A8X6XAD6</accession>
<protein>
    <submittedName>
        <fullName evidence="2">Uncharacterized protein</fullName>
    </submittedName>
</protein>
<keyword evidence="3" id="KW-1185">Reference proteome</keyword>
<feature type="region of interest" description="Disordered" evidence="1">
    <location>
        <begin position="48"/>
        <end position="71"/>
    </location>
</feature>
<sequence length="158" mass="17660">MSTENCALGTHLCIEGFGPFRGRVAGWAVQIPECFSAVEKEDMRCPGGKRFQPLSEETPSSKPGPFPAEEPCQKYDVRESLSLATRIIDHGRYAAGKAHSTYRSSPFSASEGNDFLSSLFLLHHKSSVKWKIVLSFGQYFFFKDLCDCFQTLGHCFSF</sequence>
<evidence type="ECO:0000256" key="1">
    <source>
        <dbReference type="SAM" id="MobiDB-lite"/>
    </source>
</evidence>